<evidence type="ECO:0000313" key="3">
    <source>
        <dbReference type="Proteomes" id="UP001604277"/>
    </source>
</evidence>
<dbReference type="PANTHER" id="PTHR46326:SF2">
    <property type="entry name" value="ZINC FINGER PROTEIN ZAT1-RELATED"/>
    <property type="match status" value="1"/>
</dbReference>
<name>A0ABD1TL60_9LAMI</name>
<feature type="region of interest" description="Disordered" evidence="1">
    <location>
        <begin position="103"/>
        <end position="125"/>
    </location>
</feature>
<feature type="compositionally biased region" description="Basic and acidic residues" evidence="1">
    <location>
        <begin position="173"/>
        <end position="187"/>
    </location>
</feature>
<feature type="region of interest" description="Disordered" evidence="1">
    <location>
        <begin position="278"/>
        <end position="297"/>
    </location>
</feature>
<dbReference type="PANTHER" id="PTHR46326">
    <property type="entry name" value="ZINC FINGER PROTEIN ZAT1-RELATED"/>
    <property type="match status" value="1"/>
</dbReference>
<evidence type="ECO:0000256" key="1">
    <source>
        <dbReference type="SAM" id="MobiDB-lite"/>
    </source>
</evidence>
<dbReference type="Proteomes" id="UP001604277">
    <property type="component" value="Unassembled WGS sequence"/>
</dbReference>
<keyword evidence="3" id="KW-1185">Reference proteome</keyword>
<sequence length="297" mass="31735">MVKALNSAMYGLRNFDFETHCSELSAKKKRKLTDEEYAALTLMMLSRDHQSSYTGPTASLLTAQNIEDKINPDVVVDTTSERITALTLRDDKNSTAAIAALASSDDKNATTTSERTATVASSDDKKPMETFSLAKNVSYQELGGHMPRHYDGVIGSGKKSSVITSESALEGHMPSHHDSVIGRDKKGSASSHCNSNGGTLHDFDLNLPAAPEIDVQVLGGQMPRHSDGVIGSGNKSIVIPSESALGGHMPSHHDSVISCDKKGSASSHCNRNMGTPHDFDLNLPAAPEIDDQESGSW</sequence>
<gene>
    <name evidence="2" type="ORF">Fot_27438</name>
</gene>
<reference evidence="3" key="1">
    <citation type="submission" date="2024-07" db="EMBL/GenBank/DDBJ databases">
        <title>Two chromosome-level genome assemblies of Korean endemic species Abeliophyllum distichum and Forsythia ovata (Oleaceae).</title>
        <authorList>
            <person name="Jang H."/>
        </authorList>
    </citation>
    <scope>NUCLEOTIDE SEQUENCE [LARGE SCALE GENOMIC DNA]</scope>
</reference>
<comment type="caution">
    <text evidence="2">The sequence shown here is derived from an EMBL/GenBank/DDBJ whole genome shotgun (WGS) entry which is preliminary data.</text>
</comment>
<feature type="compositionally biased region" description="Polar residues" evidence="1">
    <location>
        <begin position="109"/>
        <end position="121"/>
    </location>
</feature>
<accession>A0ABD1TL60</accession>
<dbReference type="EMBL" id="JBFOLJ010000008">
    <property type="protein sequence ID" value="KAL2513467.1"/>
    <property type="molecule type" value="Genomic_DNA"/>
</dbReference>
<dbReference type="AlphaFoldDB" id="A0ABD1TL60"/>
<organism evidence="2 3">
    <name type="scientific">Forsythia ovata</name>
    <dbReference type="NCBI Taxonomy" id="205694"/>
    <lineage>
        <taxon>Eukaryota</taxon>
        <taxon>Viridiplantae</taxon>
        <taxon>Streptophyta</taxon>
        <taxon>Embryophyta</taxon>
        <taxon>Tracheophyta</taxon>
        <taxon>Spermatophyta</taxon>
        <taxon>Magnoliopsida</taxon>
        <taxon>eudicotyledons</taxon>
        <taxon>Gunneridae</taxon>
        <taxon>Pentapetalae</taxon>
        <taxon>asterids</taxon>
        <taxon>lamiids</taxon>
        <taxon>Lamiales</taxon>
        <taxon>Oleaceae</taxon>
        <taxon>Forsythieae</taxon>
        <taxon>Forsythia</taxon>
    </lineage>
</organism>
<feature type="compositionally biased region" description="Acidic residues" evidence="1">
    <location>
        <begin position="288"/>
        <end position="297"/>
    </location>
</feature>
<evidence type="ECO:0000313" key="2">
    <source>
        <dbReference type="EMBL" id="KAL2513467.1"/>
    </source>
</evidence>
<protein>
    <submittedName>
        <fullName evidence="2">Zinc finger protein ZAT6-like</fullName>
    </submittedName>
</protein>
<feature type="region of interest" description="Disordered" evidence="1">
    <location>
        <begin position="169"/>
        <end position="193"/>
    </location>
</feature>
<proteinExistence type="predicted"/>
<dbReference type="InterPro" id="IPR044303">
    <property type="entry name" value="ZAT1/4/9"/>
</dbReference>